<gene>
    <name evidence="2" type="ORF">M406DRAFT_75293</name>
</gene>
<feature type="chain" id="PRO_5040142853" evidence="1">
    <location>
        <begin position="21"/>
        <end position="434"/>
    </location>
</feature>
<protein>
    <submittedName>
        <fullName evidence="2">Uncharacterized protein</fullName>
    </submittedName>
</protein>
<keyword evidence="1" id="KW-0732">Signal</keyword>
<organism evidence="2 3">
    <name type="scientific">Cryphonectria parasitica (strain ATCC 38755 / EP155)</name>
    <dbReference type="NCBI Taxonomy" id="660469"/>
    <lineage>
        <taxon>Eukaryota</taxon>
        <taxon>Fungi</taxon>
        <taxon>Dikarya</taxon>
        <taxon>Ascomycota</taxon>
        <taxon>Pezizomycotina</taxon>
        <taxon>Sordariomycetes</taxon>
        <taxon>Sordariomycetidae</taxon>
        <taxon>Diaporthales</taxon>
        <taxon>Cryphonectriaceae</taxon>
        <taxon>Cryphonectria-Endothia species complex</taxon>
        <taxon>Cryphonectria</taxon>
    </lineage>
</organism>
<evidence type="ECO:0000313" key="2">
    <source>
        <dbReference type="EMBL" id="KAF3759912.1"/>
    </source>
</evidence>
<dbReference type="EMBL" id="MU032354">
    <property type="protein sequence ID" value="KAF3759912.1"/>
    <property type="molecule type" value="Genomic_DNA"/>
</dbReference>
<evidence type="ECO:0000313" key="3">
    <source>
        <dbReference type="Proteomes" id="UP000803844"/>
    </source>
</evidence>
<reference evidence="2" key="1">
    <citation type="journal article" date="2020" name="Phytopathology">
        <title>Genome sequence of the chestnut blight fungus Cryphonectria parasitica EP155: A fundamental resource for an archetypical invasive plant pathogen.</title>
        <authorList>
            <person name="Crouch J.A."/>
            <person name="Dawe A."/>
            <person name="Aerts A."/>
            <person name="Barry K."/>
            <person name="Churchill A.C.L."/>
            <person name="Grimwood J."/>
            <person name="Hillman B."/>
            <person name="Milgroom M.G."/>
            <person name="Pangilinan J."/>
            <person name="Smith M."/>
            <person name="Salamov A."/>
            <person name="Schmutz J."/>
            <person name="Yadav J."/>
            <person name="Grigoriev I.V."/>
            <person name="Nuss D."/>
        </authorList>
    </citation>
    <scope>NUCLEOTIDE SEQUENCE</scope>
    <source>
        <strain evidence="2">EP155</strain>
    </source>
</reference>
<dbReference type="GeneID" id="63842957"/>
<sequence length="434" mass="48641">MILRDLLFLSLVASGSWVQANTVVVATNSGEALADIALAFIYELPNAPLALSGGSFDGAANSSGAFTNGPWNMTGGALLTTGLVIDATLHGNQSTNNNFNGSEQCGSDSFDASTLAMSVVVGEGYSGLTATLAFVSNDPRDVMVVLVDDIPIAKLNLCDCGDSLELDASTPQTSTGYLEGPTIDYDDSLDLSDTVPFFVINLFALINFYRESEGVIKFIAAYFNQDLLDRVQLRVNFYDNKEYAFEQHNTYEDTLRRPIIIRYHKTKLAVQLLVVYLYSRFIYNTECERLAIDVHPSSDLGTNFIFLPKKHVVEPIRNIQRNFDRDRPWSLFHKYNSVITIFCIHNTISSLHDRTPSQLTIEHRFSPTAERNSDLLYRQSNWAVFNNVYYFVIYQHSGRYDRLKSESDTVGTIQLVIRDLVCFLRPECLDTGIR</sequence>
<dbReference type="AlphaFoldDB" id="A0A9P4XS65"/>
<keyword evidence="3" id="KW-1185">Reference proteome</keyword>
<feature type="signal peptide" evidence="1">
    <location>
        <begin position="1"/>
        <end position="20"/>
    </location>
</feature>
<evidence type="ECO:0000256" key="1">
    <source>
        <dbReference type="SAM" id="SignalP"/>
    </source>
</evidence>
<proteinExistence type="predicted"/>
<accession>A0A9P4XS65</accession>
<name>A0A9P4XS65_CRYP1</name>
<comment type="caution">
    <text evidence="2">The sequence shown here is derived from an EMBL/GenBank/DDBJ whole genome shotgun (WGS) entry which is preliminary data.</text>
</comment>
<dbReference type="Proteomes" id="UP000803844">
    <property type="component" value="Unassembled WGS sequence"/>
</dbReference>
<dbReference type="OrthoDB" id="4850028at2759"/>
<dbReference type="RefSeq" id="XP_040770891.1">
    <property type="nucleotide sequence ID" value="XM_040925828.1"/>
</dbReference>